<organism evidence="3 4">
    <name type="scientific">Pseudocohnilembus persalinus</name>
    <name type="common">Ciliate</name>
    <dbReference type="NCBI Taxonomy" id="266149"/>
    <lineage>
        <taxon>Eukaryota</taxon>
        <taxon>Sar</taxon>
        <taxon>Alveolata</taxon>
        <taxon>Ciliophora</taxon>
        <taxon>Intramacronucleata</taxon>
        <taxon>Oligohymenophorea</taxon>
        <taxon>Scuticociliatia</taxon>
        <taxon>Philasterida</taxon>
        <taxon>Pseudocohnilembidae</taxon>
        <taxon>Pseudocohnilembus</taxon>
    </lineage>
</organism>
<dbReference type="InterPro" id="IPR015943">
    <property type="entry name" value="WD40/YVTN_repeat-like_dom_sf"/>
</dbReference>
<dbReference type="Proteomes" id="UP000054937">
    <property type="component" value="Unassembled WGS sequence"/>
</dbReference>
<dbReference type="OrthoDB" id="289397at2759"/>
<dbReference type="InParanoid" id="A0A0V0QVC4"/>
<dbReference type="OMA" id="SMCINNA"/>
<proteinExistence type="predicted"/>
<dbReference type="PANTHER" id="PTHR13950:SF9">
    <property type="entry name" value="RABCONNECTIN-3A"/>
    <property type="match status" value="1"/>
</dbReference>
<protein>
    <submittedName>
        <fullName evidence="3">WD40-repeat-containing domain</fullName>
    </submittedName>
</protein>
<evidence type="ECO:0000313" key="4">
    <source>
        <dbReference type="Proteomes" id="UP000054937"/>
    </source>
</evidence>
<dbReference type="EMBL" id="LDAU01000096">
    <property type="protein sequence ID" value="KRX06329.1"/>
    <property type="molecule type" value="Genomic_DNA"/>
</dbReference>
<comment type="caution">
    <text evidence="3">The sequence shown here is derived from an EMBL/GenBank/DDBJ whole genome shotgun (WGS) entry which is preliminary data.</text>
</comment>
<dbReference type="Gene3D" id="2.130.10.10">
    <property type="entry name" value="YVTN repeat-like/Quinoprotein amine dehydrogenase"/>
    <property type="match status" value="1"/>
</dbReference>
<dbReference type="InterPro" id="IPR022033">
    <property type="entry name" value="Rav1p_C"/>
</dbReference>
<reference evidence="3 4" key="1">
    <citation type="journal article" date="2015" name="Sci. Rep.">
        <title>Genome of the facultative scuticociliatosis pathogen Pseudocohnilembus persalinus provides insight into its virulence through horizontal gene transfer.</title>
        <authorList>
            <person name="Xiong J."/>
            <person name="Wang G."/>
            <person name="Cheng J."/>
            <person name="Tian M."/>
            <person name="Pan X."/>
            <person name="Warren A."/>
            <person name="Jiang C."/>
            <person name="Yuan D."/>
            <person name="Miao W."/>
        </authorList>
    </citation>
    <scope>NUCLEOTIDE SEQUENCE [LARGE SCALE GENOMIC DNA]</scope>
    <source>
        <strain evidence="3">36N120E</strain>
    </source>
</reference>
<accession>A0A0V0QVC4</accession>
<dbReference type="GO" id="GO:0007035">
    <property type="term" value="P:vacuolar acidification"/>
    <property type="evidence" value="ECO:0007669"/>
    <property type="project" value="TreeGrafter"/>
</dbReference>
<dbReference type="GO" id="GO:0043291">
    <property type="term" value="C:RAVE complex"/>
    <property type="evidence" value="ECO:0007669"/>
    <property type="project" value="TreeGrafter"/>
</dbReference>
<dbReference type="InterPro" id="IPR036322">
    <property type="entry name" value="WD40_repeat_dom_sf"/>
</dbReference>
<gene>
    <name evidence="3" type="ORF">PPERSA_04941</name>
</gene>
<sequence>MYESNNNLFIRNQNQNSYIKEIISTGDSRQNSSQFYVQEINEDNGEKLQNEQFQNYNYVQRRTLQELGQSSDYEGNQQSKNQLRFIQPENKYQNKKTINQQNKNQNHINNNYNTLNNTLQMVQDLDNSSNLYKNQNQSRFPLICQQNTDFINYSNFDNYEDYYQQFQQKLKQQVNFDNEKLLQKNLASQEIIQDSDKRDSYDRYDLNKIGNNQQYLKSNFNRFSNLIQEDELQQIQMEQSKNFVKFDQIKQIQKDQLKENQDLKKKQEEENTDKLDKSGNFLMNNLSSSQKEKQINQFTMNLDFPQLQVQKKSSKQPSNNMGENSQDLIDINYDICSENIAINIENCDDSLKIPCLQNQNLNQEKYEKQQNFNNQQEKLKYNQQDQFPDIHSIQEEKQDSYYNQASNFKYNVSENSSYFDDFKKNQKQNQNQIMNKFLENQKVNKNRSQSNYTEDSFGSEKLIIFSGELLDNIQTIRNLPTNITTIATSSRYGHIFIFTQGNQIITYSPFLGGGLEYDQGQDDKIYWKKTHVQSLKFEAIDGYVSFDDQYLLTCGENQINIFRIEMDDFDEHQIKNFKHIFELSLQSNIKNVKFSMDSRSFAIRLENSNHLYVYDFVKILYEDKGFYNLEESALVENHILSHENEIITYKFRESIKGNDINQCPNTIISLDVNYTLRVWQESMIFNTLEQEDLNFTEKFFLLHSIDLQFPIPNLPSLANFTQVTCSFIYFQGEMSKADQEHHYDENSQNKKYGNNELDPYTSIDYIAVYHTNSQLKIYKVTGLRNYGKTSSIELIYEIQNKLFLNSLSRLSYIMQKEESNREILDIYGWDQLNNLVKVSQNLVQGNFFQNLKSGNSAQIMENSRLSMNKSLGNIRQSSFGNMGNQLLSKNSYSQQQQIQQQQSLQNQVPQVRVIYSSKYSYSKILHIAFDKISEVLAVFTLENQLIIQRNSIVNNLLPCQHNGFLKYKEQFILQYDSKGNDFKDISGVFMHNRIIFVFYKQLKTVSIIQISQDNQNILYQKEIEIEEMLSEVLGYSFENRNQDSSIFQLLQVNFSISKDQSQLTGYFGLRWENKFILFRIESDIYQEQEQEKQDENFYENKKITENLELEDEEQKIYIYVNVVNQYEFRENEKISQIFGFNEKEQDMKMLVFSQKLIKIYKLSDNQVSTVQEYHKDQLFIEKVQYLQTTPNLISIQTEDKQLHIMKENGELICKFYLQQFLTLVDKSLFDIKDVRMQLFHLYDKNFILQIENYIMLLNLKYDPQSQSHYLNFLKKSSQINQIYYLRLSRFSNPDSYQLFLTQKKDVILKTEEKIKFINSKFEQDVIEVSNLVQQKSVQDTDFLPSNIHTKILGSSQYVPHHHPQFWIEIISIGNFEGISVLIEKIFKCLREMGKVSSRFTLSFLTLKYLFSQDNAAAANPYVQKLLKKQREQDEKEHEENQFKKLKRRDSFRMTHNQISPELVCKYLQEKKPEQEEESEDTKNKVVEGEDVKKIIERKNQGNFLFEDGDEASDLCDEEKLLKIIQECPQCMGLNNQELQQLEIILEFLVFQKQNSRVLDYYSSMFLFHVKMAQYVKMKQKNRYFSLSSREMAFAVHSLQKETMIQETVDKVIQNSGPEALNWNLLKRYGVAMWYDDVNKLKGYIKTIAQQEYNEVRDPSKVALWYILSDQVKVLAFLFKSSTLPNGPKMAELLSNDFTVDKWRIAASKNADVLLTRKQYDYAAFFYLLGGLFNNAMHVIIDRMKDIQLGILACQLLDKDPEKKNLKRIVQTHLIDVGKLTNDPFLSHLGYYFIGQHIMSINTMYEYDFSKDHSIEFKEGNKKVCQDWPAKFEPDLSAFHPCIINFTSKLKDTIQVKREVQEQENKKRHVQTMAQEFNWDDFDDDQPQKQEEEEVETLQISEDQTLLFKFSLDNQIGDHDETYFLQNKLIKKHMQFLINDSIQEGDYKNLFSKLSLEMQQLHEYFDPQMSLQDMKLKCEKKILQLNSPKLTIAIELQGNKKKQALNVLKQLCIEIQSEVYIYGCDNYQYYWGNLIYALQELDSGLIYIQNSIKQNQEEVDEEFINDLRLIQFCRLFCEFVIALGLGVYENTFLIIDILQNFSANTVKNLSSSQLSQNLKGVQFLEEIPLTTYNSYFRKARLISTKKQKNNKAYQYQDMYREAFPISAYDPSFFSEEALKQKKMREKYEKSASNNGGTDLMADLEEYGKDSVDRGKIKLLEALFKYLDIKKFLQLSKNIVFQNSQQEKIGSEKQNYINLNLENLEGGNILKILQSFKMRQKKMFKRLITSYRLNEQVEILKEINDIVFVDKDKYQETKHFYYLDKTINPNTLVKLHLKIFRDMKNKICQEVVEQEKQNLLSKGLEIFKTQRGDIKNIMFQNFKNQFYHCVILTSSGFKHINIVNYLLNKTRTTDGFKILQEDQSISTFQENNLQKDKEQVINKKFRIHQNKPYILNLASQIFNNHDIPDNGILQRYQFNTLKTYQKKDLREMMKNASQKSSYNFSDLQCIVSHPNLPLYFTGGSRGTIDIWVNKSEKEFLSIKDTSSINIGELMLENQADSINSLKFNAFGDKLGGISNNGNIYLWKLSRSYKKSILSIQGQKLNDFAFINEGSVIAIVGDKQFTIIDTIMGKGKTVIQENFGGQALGLLPNKYVMLIINYKKNQVIYYDLKRNSVQNTYDLSNATPLLQQNNNLDSNQQSDKNQQQQITYSLVSKSEASICIGYENNLIRIFDTLEFRLVYECKPFAKRSDQKKNPSVIQLLEAQNALFAVSDQGTISLVYLALN</sequence>
<feature type="domain" description="RAVE complex protein Rav1 C-terminal" evidence="2">
    <location>
        <begin position="1357"/>
        <end position="1806"/>
    </location>
</feature>
<keyword evidence="4" id="KW-1185">Reference proteome</keyword>
<name>A0A0V0QVC4_PSEPJ</name>
<dbReference type="PANTHER" id="PTHR13950">
    <property type="entry name" value="RABCONNECTIN-RELATED"/>
    <property type="match status" value="1"/>
</dbReference>
<dbReference type="SUPFAM" id="SSF50978">
    <property type="entry name" value="WD40 repeat-like"/>
    <property type="match status" value="2"/>
</dbReference>
<evidence type="ECO:0000313" key="3">
    <source>
        <dbReference type="EMBL" id="KRX06329.1"/>
    </source>
</evidence>
<evidence type="ECO:0000259" key="2">
    <source>
        <dbReference type="Pfam" id="PF12234"/>
    </source>
</evidence>
<evidence type="ECO:0000256" key="1">
    <source>
        <dbReference type="SAM" id="MobiDB-lite"/>
    </source>
</evidence>
<feature type="region of interest" description="Disordered" evidence="1">
    <location>
        <begin position="260"/>
        <end position="283"/>
    </location>
</feature>
<dbReference type="Pfam" id="PF12234">
    <property type="entry name" value="Rav1p_C"/>
    <property type="match status" value="1"/>
</dbReference>
<dbReference type="InterPro" id="IPR052208">
    <property type="entry name" value="DmX-like/RAVE_component"/>
</dbReference>
<feature type="compositionally biased region" description="Basic and acidic residues" evidence="1">
    <location>
        <begin position="260"/>
        <end position="277"/>
    </location>
</feature>